<dbReference type="SUPFAM" id="SSF81296">
    <property type="entry name" value="E set domains"/>
    <property type="match status" value="1"/>
</dbReference>
<evidence type="ECO:0000256" key="1">
    <source>
        <dbReference type="SAM" id="SignalP"/>
    </source>
</evidence>
<gene>
    <name evidence="2" type="ORF">FRZ67_19460</name>
</gene>
<dbReference type="PANTHER" id="PTHR48098:SF6">
    <property type="entry name" value="FERRI-BACILLIBACTIN ESTERASE BESA"/>
    <property type="match status" value="1"/>
</dbReference>
<evidence type="ECO:0000313" key="2">
    <source>
        <dbReference type="EMBL" id="QEC69375.1"/>
    </source>
</evidence>
<dbReference type="InterPro" id="IPR013783">
    <property type="entry name" value="Ig-like_fold"/>
</dbReference>
<accession>A0A5B8VEA2</accession>
<dbReference type="InterPro" id="IPR014756">
    <property type="entry name" value="Ig_E-set"/>
</dbReference>
<protein>
    <submittedName>
        <fullName evidence="2">Alpha/beta hydrolase</fullName>
    </submittedName>
</protein>
<organism evidence="2 3">
    <name type="scientific">Panacibacter ginsenosidivorans</name>
    <dbReference type="NCBI Taxonomy" id="1813871"/>
    <lineage>
        <taxon>Bacteria</taxon>
        <taxon>Pseudomonadati</taxon>
        <taxon>Bacteroidota</taxon>
        <taxon>Chitinophagia</taxon>
        <taxon>Chitinophagales</taxon>
        <taxon>Chitinophagaceae</taxon>
        <taxon>Panacibacter</taxon>
    </lineage>
</organism>
<keyword evidence="2" id="KW-0378">Hydrolase</keyword>
<feature type="chain" id="PRO_5022680817" evidence="1">
    <location>
        <begin position="20"/>
        <end position="377"/>
    </location>
</feature>
<dbReference type="Gene3D" id="2.60.40.10">
    <property type="entry name" value="Immunoglobulins"/>
    <property type="match status" value="1"/>
</dbReference>
<dbReference type="InterPro" id="IPR050583">
    <property type="entry name" value="Mycobacterial_A85_antigen"/>
</dbReference>
<dbReference type="Gene3D" id="3.40.50.1820">
    <property type="entry name" value="alpha/beta hydrolase"/>
    <property type="match status" value="1"/>
</dbReference>
<name>A0A5B8VEA2_9BACT</name>
<dbReference type="SUPFAM" id="SSF53474">
    <property type="entry name" value="alpha/beta-Hydrolases"/>
    <property type="match status" value="1"/>
</dbReference>
<dbReference type="EMBL" id="CP042435">
    <property type="protein sequence ID" value="QEC69375.1"/>
    <property type="molecule type" value="Genomic_DNA"/>
</dbReference>
<keyword evidence="1" id="KW-0732">Signal</keyword>
<feature type="signal peptide" evidence="1">
    <location>
        <begin position="1"/>
        <end position="19"/>
    </location>
</feature>
<dbReference type="Proteomes" id="UP000321533">
    <property type="component" value="Chromosome"/>
</dbReference>
<dbReference type="AlphaFoldDB" id="A0A5B8VEA2"/>
<dbReference type="PANTHER" id="PTHR48098">
    <property type="entry name" value="ENTEROCHELIN ESTERASE-RELATED"/>
    <property type="match status" value="1"/>
</dbReference>
<evidence type="ECO:0000313" key="3">
    <source>
        <dbReference type="Proteomes" id="UP000321533"/>
    </source>
</evidence>
<dbReference type="InterPro" id="IPR029058">
    <property type="entry name" value="AB_hydrolase_fold"/>
</dbReference>
<dbReference type="Pfam" id="PF00756">
    <property type="entry name" value="Esterase"/>
    <property type="match status" value="1"/>
</dbReference>
<keyword evidence="3" id="KW-1185">Reference proteome</keyword>
<dbReference type="GO" id="GO:0016787">
    <property type="term" value="F:hydrolase activity"/>
    <property type="evidence" value="ECO:0007669"/>
    <property type="project" value="UniProtKB-KW"/>
</dbReference>
<reference evidence="2 3" key="1">
    <citation type="journal article" date="2016" name="Int. J. Syst. Evol. Microbiol.">
        <title>Panacibacter ginsenosidivorans gen. nov., sp. nov., with ginsenoside converting activity isolated from soil of a ginseng field.</title>
        <authorList>
            <person name="Siddiqi M.Z."/>
            <person name="Muhammad Shafi S."/>
            <person name="Choi K.D."/>
            <person name="Im W.T."/>
        </authorList>
    </citation>
    <scope>NUCLEOTIDE SEQUENCE [LARGE SCALE GENOMIC DNA]</scope>
    <source>
        <strain evidence="2 3">Gsoil1550</strain>
    </source>
</reference>
<dbReference type="KEGG" id="pgin:FRZ67_19460"/>
<sequence>MKKIVLLFVLYTVCINVSAQFTVRIIVNDAATKKYDDIYVAGDFNNWNPHDDTYKMKLFGATRRIYVLRDVAAGTYNFKFTRGTWDKVETSSKGEDIENHAVEVNGDTSLTFFVAGWKDDFPDKPKPNTASAQVQVLDTAFVMPQLGRTRKIWIYLPKNYNLLRSKAFPVLYMQDGQNLFNEQTAFAGEWGVDECLDTLQQKLNKDCIVVGIDNGGGKRMNEYNPYDDKKFGQGEGDLYLDFVVQTLKPFIDGHFRTQKDRQHTFIAGSSMGGLISMYAIKKYPDVFGVAGVFSPSFQLAPQLYADLQNTKWKDTHTIFFYAGRKEGDDMIPDMQHIEELLTSTKYFNTTELIYPLGQHKEEYWRKAFEVFYRKLMQ</sequence>
<dbReference type="RefSeq" id="WP_147192252.1">
    <property type="nucleotide sequence ID" value="NZ_CP042435.1"/>
</dbReference>
<dbReference type="InterPro" id="IPR000801">
    <property type="entry name" value="Esterase-like"/>
</dbReference>
<proteinExistence type="predicted"/>
<dbReference type="OrthoDB" id="9803578at2"/>